<dbReference type="GO" id="GO:0008233">
    <property type="term" value="F:peptidase activity"/>
    <property type="evidence" value="ECO:0007669"/>
    <property type="project" value="InterPro"/>
</dbReference>
<keyword evidence="2" id="KW-0732">Signal</keyword>
<comment type="caution">
    <text evidence="4">The sequence shown here is derived from an EMBL/GenBank/DDBJ whole genome shotgun (WGS) entry which is preliminary data.</text>
</comment>
<protein>
    <recommendedName>
        <fullName evidence="3">D-alanyl-D-alanine carboxypeptidase-like core domain-containing protein</fullName>
    </recommendedName>
</protein>
<dbReference type="AlphaFoldDB" id="A0A496PJ72"/>
<dbReference type="CDD" id="cd14814">
    <property type="entry name" value="Peptidase_M15"/>
    <property type="match status" value="1"/>
</dbReference>
<feature type="compositionally biased region" description="Gly residues" evidence="1">
    <location>
        <begin position="67"/>
        <end position="76"/>
    </location>
</feature>
<name>A0A496PJ72_9MICC</name>
<feature type="signal peptide" evidence="2">
    <location>
        <begin position="1"/>
        <end position="22"/>
    </location>
</feature>
<dbReference type="InterPro" id="IPR003709">
    <property type="entry name" value="VanY-like_core_dom"/>
</dbReference>
<evidence type="ECO:0000313" key="5">
    <source>
        <dbReference type="Proteomes" id="UP000273119"/>
    </source>
</evidence>
<dbReference type="Gene3D" id="3.30.1380.10">
    <property type="match status" value="1"/>
</dbReference>
<dbReference type="SUPFAM" id="SSF55166">
    <property type="entry name" value="Hedgehog/DD-peptidase"/>
    <property type="match status" value="1"/>
</dbReference>
<evidence type="ECO:0000256" key="1">
    <source>
        <dbReference type="SAM" id="MobiDB-lite"/>
    </source>
</evidence>
<dbReference type="Proteomes" id="UP000273119">
    <property type="component" value="Unassembled WGS sequence"/>
</dbReference>
<evidence type="ECO:0000313" key="4">
    <source>
        <dbReference type="EMBL" id="RKW70517.1"/>
    </source>
</evidence>
<feature type="domain" description="D-alanyl-D-alanine carboxypeptidase-like core" evidence="3">
    <location>
        <begin position="250"/>
        <end position="366"/>
    </location>
</feature>
<sequence length="401" mass="41911">MKITPPAPARSALRQRARLAMAAGATALALALAGCQAPGTGAEGAPGNPATGQAGGSTAGEAAASGTAGGTAGDPTGGAPDVTAPPAPGSAASGAAKPATPPTAKPKPAKSDKPRADTRPTSGGGRYVRINEDYSTNRAGLADRFFTGSEGAQLFRSIGGALIAGDLPANSVAYRDVAYERAGGQRRGWYFVRTQGMTGWMKEAALVRESTAPTSNAAGLTRAQVRAQPNGRLPSGSLVAIPWDSERTLLAAPALADLTRLNAAFQARFGRPLQIDLAYRTRQTQDYLFKELGPNLAAIPGTSNHGWGDAIDVPETPEYAFGGKYYLWLKANAGTYNWIHRRNLEEFTVSGARNPNAEAWHFEYLGGEGTASPHPAPLRLLNNPSRWCILVRIHHRDGGHT</sequence>
<accession>A0A496PJ72</accession>
<reference evidence="4 5" key="1">
    <citation type="submission" date="2018-07" db="EMBL/GenBank/DDBJ databases">
        <title>Arthrobacter sp. nov., isolated from raw cow's milk with high bacterial count.</title>
        <authorList>
            <person name="Hahne J."/>
            <person name="Isele D."/>
            <person name="Lipski A."/>
        </authorList>
    </citation>
    <scope>NUCLEOTIDE SEQUENCE [LARGE SCALE GENOMIC DNA]</scope>
    <source>
        <strain evidence="4 5">JZ R-183</strain>
    </source>
</reference>
<keyword evidence="5" id="KW-1185">Reference proteome</keyword>
<dbReference type="PROSITE" id="PS51257">
    <property type="entry name" value="PROKAR_LIPOPROTEIN"/>
    <property type="match status" value="1"/>
</dbReference>
<evidence type="ECO:0000256" key="2">
    <source>
        <dbReference type="SAM" id="SignalP"/>
    </source>
</evidence>
<proteinExistence type="predicted"/>
<dbReference type="Pfam" id="PF02557">
    <property type="entry name" value="VanY"/>
    <property type="match status" value="1"/>
</dbReference>
<feature type="compositionally biased region" description="Basic and acidic residues" evidence="1">
    <location>
        <begin position="109"/>
        <end position="118"/>
    </location>
</feature>
<dbReference type="GO" id="GO:0006508">
    <property type="term" value="P:proteolysis"/>
    <property type="evidence" value="ECO:0007669"/>
    <property type="project" value="InterPro"/>
</dbReference>
<feature type="compositionally biased region" description="Low complexity" evidence="1">
    <location>
        <begin position="89"/>
        <end position="98"/>
    </location>
</feature>
<organism evidence="4 5">
    <name type="scientific">Galactobacter caseinivorans</name>
    <dbReference type="NCBI Taxonomy" id="2676123"/>
    <lineage>
        <taxon>Bacteria</taxon>
        <taxon>Bacillati</taxon>
        <taxon>Actinomycetota</taxon>
        <taxon>Actinomycetes</taxon>
        <taxon>Micrococcales</taxon>
        <taxon>Micrococcaceae</taxon>
        <taxon>Galactobacter</taxon>
    </lineage>
</organism>
<feature type="region of interest" description="Disordered" evidence="1">
    <location>
        <begin position="37"/>
        <end position="128"/>
    </location>
</feature>
<dbReference type="InterPro" id="IPR009045">
    <property type="entry name" value="Zn_M74/Hedgehog-like"/>
</dbReference>
<dbReference type="EMBL" id="QQXL01000004">
    <property type="protein sequence ID" value="RKW70517.1"/>
    <property type="molecule type" value="Genomic_DNA"/>
</dbReference>
<evidence type="ECO:0000259" key="3">
    <source>
        <dbReference type="Pfam" id="PF02557"/>
    </source>
</evidence>
<feature type="chain" id="PRO_5039633388" description="D-alanyl-D-alanine carboxypeptidase-like core domain-containing protein" evidence="2">
    <location>
        <begin position="23"/>
        <end position="401"/>
    </location>
</feature>
<gene>
    <name evidence="4" type="ORF">DWQ67_08585</name>
</gene>
<dbReference type="RefSeq" id="WP_121485167.1">
    <property type="nucleotide sequence ID" value="NZ_QQXL01000004.1"/>
</dbReference>